<evidence type="ECO:0000256" key="1">
    <source>
        <dbReference type="ARBA" id="ARBA00022574"/>
    </source>
</evidence>
<dbReference type="KEGG" id="gqu:AWC35_19005"/>
<dbReference type="CDD" id="cd00200">
    <property type="entry name" value="WD40"/>
    <property type="match status" value="1"/>
</dbReference>
<dbReference type="Proteomes" id="UP000217182">
    <property type="component" value="Chromosome"/>
</dbReference>
<dbReference type="AlphaFoldDB" id="A0A250B595"/>
<evidence type="ECO:0000256" key="3">
    <source>
        <dbReference type="PROSITE-ProRule" id="PRU00221"/>
    </source>
</evidence>
<dbReference type="PROSITE" id="PS50294">
    <property type="entry name" value="WD_REPEATS_REGION"/>
    <property type="match status" value="2"/>
</dbReference>
<dbReference type="EMBL" id="CP014136">
    <property type="protein sequence ID" value="ATA21265.1"/>
    <property type="molecule type" value="Genomic_DNA"/>
</dbReference>
<accession>A0A250B595</accession>
<keyword evidence="1 3" id="KW-0853">WD repeat</keyword>
<evidence type="ECO:0000313" key="4">
    <source>
        <dbReference type="EMBL" id="ATA21265.1"/>
    </source>
</evidence>
<feature type="repeat" description="WD" evidence="3">
    <location>
        <begin position="58"/>
        <end position="90"/>
    </location>
</feature>
<dbReference type="PANTHER" id="PTHR19848:SF0">
    <property type="entry name" value="NOTCHLESS PROTEIN HOMOLOG 1"/>
    <property type="match status" value="1"/>
</dbReference>
<dbReference type="SMART" id="SM00320">
    <property type="entry name" value="WD40"/>
    <property type="match status" value="8"/>
</dbReference>
<organism evidence="4 5">
    <name type="scientific">Gibbsiella quercinecans</name>
    <dbReference type="NCBI Taxonomy" id="929813"/>
    <lineage>
        <taxon>Bacteria</taxon>
        <taxon>Pseudomonadati</taxon>
        <taxon>Pseudomonadota</taxon>
        <taxon>Gammaproteobacteria</taxon>
        <taxon>Enterobacterales</taxon>
        <taxon>Yersiniaceae</taxon>
        <taxon>Gibbsiella</taxon>
    </lineage>
</organism>
<dbReference type="InterPro" id="IPR001680">
    <property type="entry name" value="WD40_rpt"/>
</dbReference>
<sequence>MTGSADPRQQLVPVWIAHEHDYINLLVWSPTGRLMACASADGGVAVYSGDDGRLLWRHSAHGLGTTALAWSPDGQRLASGGQDDHIVIWEPVTGEPSGCWQAGRGWVEKLAWSSDGVLASIAGKELKLWNERGSLQQAFEPVGSTLTGLEWMPDGSLLTSCYGQVSHWHPGKAEPVRNYFWKGSLLSLAASPDGVWIAAGSQEGIVQLWAKSAEKSCQMSGYNAKVRHLCWSHDGQLFATSGGEEILIWDCSGQGPEGTEPDYLPVHQGTITALSFSPVSKWIASGAEDGSLFLYDAASRRQLAILVENEAVSALCWHPEGEYLTAGYADGTVKLLQLAGHRGEKINGVNTEIKKEQCEAQHLK</sequence>
<feature type="repeat" description="WD" evidence="3">
    <location>
        <begin position="264"/>
        <end position="305"/>
    </location>
</feature>
<dbReference type="Pfam" id="PF00400">
    <property type="entry name" value="WD40"/>
    <property type="match status" value="6"/>
</dbReference>
<dbReference type="PROSITE" id="PS50082">
    <property type="entry name" value="WD_REPEATS_2"/>
    <property type="match status" value="2"/>
</dbReference>
<name>A0A250B595_9GAMM</name>
<proteinExistence type="predicted"/>
<reference evidence="4 5" key="1">
    <citation type="submission" date="2016-01" db="EMBL/GenBank/DDBJ databases">
        <authorList>
            <person name="Oliw E.H."/>
        </authorList>
    </citation>
    <scope>NUCLEOTIDE SEQUENCE [LARGE SCALE GENOMIC DNA]</scope>
    <source>
        <strain evidence="4 5">FRB97</strain>
    </source>
</reference>
<evidence type="ECO:0000313" key="5">
    <source>
        <dbReference type="Proteomes" id="UP000217182"/>
    </source>
</evidence>
<gene>
    <name evidence="4" type="ORF">AWC35_19005</name>
</gene>
<dbReference type="PANTHER" id="PTHR19848">
    <property type="entry name" value="WD40 REPEAT PROTEIN"/>
    <property type="match status" value="1"/>
</dbReference>
<keyword evidence="5" id="KW-1185">Reference proteome</keyword>
<evidence type="ECO:0000256" key="2">
    <source>
        <dbReference type="ARBA" id="ARBA00022737"/>
    </source>
</evidence>
<protein>
    <submittedName>
        <fullName evidence="4">Uncharacterized protein</fullName>
    </submittedName>
</protein>
<dbReference type="InterPro" id="IPR015943">
    <property type="entry name" value="WD40/YVTN_repeat-like_dom_sf"/>
</dbReference>
<dbReference type="Gene3D" id="2.130.10.10">
    <property type="entry name" value="YVTN repeat-like/Quinoprotein amine dehydrogenase"/>
    <property type="match status" value="2"/>
</dbReference>
<dbReference type="SUPFAM" id="SSF50978">
    <property type="entry name" value="WD40 repeat-like"/>
    <property type="match status" value="1"/>
</dbReference>
<keyword evidence="2" id="KW-0677">Repeat</keyword>
<dbReference type="InterPro" id="IPR036322">
    <property type="entry name" value="WD40_repeat_dom_sf"/>
</dbReference>